<comment type="similarity">
    <text evidence="2">Belongs to the histone deacetylase family. HD type 2 subfamily.</text>
</comment>
<feature type="domain" description="Histone deacetylase" evidence="11">
    <location>
        <begin position="1056"/>
        <end position="1147"/>
    </location>
</feature>
<keyword evidence="9" id="KW-0539">Nucleus</keyword>
<protein>
    <recommendedName>
        <fullName evidence="3">histone deacetylase</fullName>
        <ecNumber evidence="3">3.5.1.98</ecNumber>
    </recommendedName>
</protein>
<evidence type="ECO:0000259" key="11">
    <source>
        <dbReference type="Pfam" id="PF00850"/>
    </source>
</evidence>
<dbReference type="Proteomes" id="UP000054324">
    <property type="component" value="Unassembled WGS sequence"/>
</dbReference>
<dbReference type="KEGG" id="ovi:T265_13667"/>
<dbReference type="Pfam" id="PF00850">
    <property type="entry name" value="Hist_deacetyl"/>
    <property type="match status" value="2"/>
</dbReference>
<dbReference type="Gene3D" id="3.40.800.20">
    <property type="entry name" value="Histone deacetylase domain"/>
    <property type="match status" value="2"/>
</dbReference>
<evidence type="ECO:0000313" key="12">
    <source>
        <dbReference type="EMBL" id="KER28046.1"/>
    </source>
</evidence>
<dbReference type="GeneID" id="20327834"/>
<reference evidence="12 13" key="1">
    <citation type="submission" date="2013-11" db="EMBL/GenBank/DDBJ databases">
        <title>Opisthorchis viverrini - life in the bile duct.</title>
        <authorList>
            <person name="Young N.D."/>
            <person name="Nagarajan N."/>
            <person name="Lin S.J."/>
            <person name="Korhonen P.K."/>
            <person name="Jex A.R."/>
            <person name="Hall R.S."/>
            <person name="Safavi-Hemami H."/>
            <person name="Kaewkong W."/>
            <person name="Bertrand D."/>
            <person name="Gao S."/>
            <person name="Seet Q."/>
            <person name="Wongkham S."/>
            <person name="Teh B.T."/>
            <person name="Wongkham C."/>
            <person name="Intapan P.M."/>
            <person name="Maleewong W."/>
            <person name="Yang X."/>
            <person name="Hu M."/>
            <person name="Wang Z."/>
            <person name="Hofmann A."/>
            <person name="Sternberg P.W."/>
            <person name="Tan P."/>
            <person name="Wang J."/>
            <person name="Gasser R.B."/>
        </authorList>
    </citation>
    <scope>NUCLEOTIDE SEQUENCE [LARGE SCALE GENOMIC DNA]</scope>
</reference>
<evidence type="ECO:0000256" key="4">
    <source>
        <dbReference type="ARBA" id="ARBA00022491"/>
    </source>
</evidence>
<feature type="region of interest" description="Disordered" evidence="10">
    <location>
        <begin position="370"/>
        <end position="413"/>
    </location>
</feature>
<dbReference type="EMBL" id="KL596708">
    <property type="protein sequence ID" value="KER28046.1"/>
    <property type="molecule type" value="Genomic_DNA"/>
</dbReference>
<evidence type="ECO:0000313" key="13">
    <source>
        <dbReference type="Proteomes" id="UP000054324"/>
    </source>
</evidence>
<dbReference type="PANTHER" id="PTHR10625:SF5">
    <property type="entry name" value="HISTONE DEACETYLASE"/>
    <property type="match status" value="1"/>
</dbReference>
<name>A0A074ZLU8_OPIVI</name>
<dbReference type="InterPro" id="IPR023801">
    <property type="entry name" value="His_deacetylse_dom"/>
</dbReference>
<dbReference type="STRING" id="6198.A0A074ZLU8"/>
<evidence type="ECO:0000256" key="5">
    <source>
        <dbReference type="ARBA" id="ARBA00022801"/>
    </source>
</evidence>
<dbReference type="AlphaFoldDB" id="A0A074ZLU8"/>
<dbReference type="RefSeq" id="XP_009168212.1">
    <property type="nucleotide sequence ID" value="XM_009169948.1"/>
</dbReference>
<feature type="region of interest" description="Disordered" evidence="10">
    <location>
        <begin position="203"/>
        <end position="228"/>
    </location>
</feature>
<dbReference type="GO" id="GO:0141221">
    <property type="term" value="F:histone deacetylase activity, hydrolytic mechanism"/>
    <property type="evidence" value="ECO:0007669"/>
    <property type="project" value="UniProtKB-EC"/>
</dbReference>
<evidence type="ECO:0000256" key="10">
    <source>
        <dbReference type="SAM" id="MobiDB-lite"/>
    </source>
</evidence>
<dbReference type="GO" id="GO:0000118">
    <property type="term" value="C:histone deacetylase complex"/>
    <property type="evidence" value="ECO:0007669"/>
    <property type="project" value="TreeGrafter"/>
</dbReference>
<keyword evidence="6" id="KW-0156">Chromatin regulator</keyword>
<dbReference type="GO" id="GO:0040029">
    <property type="term" value="P:epigenetic regulation of gene expression"/>
    <property type="evidence" value="ECO:0007669"/>
    <property type="project" value="TreeGrafter"/>
</dbReference>
<evidence type="ECO:0000256" key="1">
    <source>
        <dbReference type="ARBA" id="ARBA00004123"/>
    </source>
</evidence>
<evidence type="ECO:0000256" key="3">
    <source>
        <dbReference type="ARBA" id="ARBA00012111"/>
    </source>
</evidence>
<evidence type="ECO:0000256" key="9">
    <source>
        <dbReference type="ARBA" id="ARBA00023242"/>
    </source>
</evidence>
<feature type="domain" description="Histone deacetylase" evidence="11">
    <location>
        <begin position="691"/>
        <end position="906"/>
    </location>
</feature>
<sequence>MTEQTLKDPQENSTFTKKLREVSECPPNQLKNVAGTYNVSGLNFILFMHSMAGLPGSISNGDSPSISSTASATSTSFSSSQNSTFSTAHPGCRPSIASGDCPPGASWTRTLSRQPSFDHGGEGCLSSTQVKQRLRAYVLNRRRRVTPMERCRRAEEKFNSSLPAPVNLHYSSTHDQFSEGGRYWHSADSATSKDEDSLIHGSDFRRDSLELPSNTDPPRLNLGPRRSSATDALLPSHRSYLGSTGPSNSGCYRTSHRSLGSERFAYRCTVEGVTPYSIAFGCWLGQHRYSKDINSWPLRQLLPRLLLDKTGLENQQVYNPQLRSDQSSVLPPASSTISPRRHSLDYRTLQSTTTSIGLLSGSRSIPLEPLLEPPFVMDSSGSSGDRVDSKGAPAPGQASLRFPIGAHGTHDTPTHLATLSVKSKIKTYLDALPHSTSVRSPTQLIPNQLSISAISDSSSSYLKDSTSVRDTDEVAMDWETEVSESVHPEDKPVHPAVAVQPDMPVLTSHTCDISSPILSRWLRLPVETWSYDSCDLEKSPLADPHCRPTALAFDPDMLEHRCLCPKASDLDTHPESPERMRPVLERLLDTFLHIPSNIQLQPIDLLHMLQSAVATENPTLQQELNQLTDWNPTVLRELLSRIPLIGFCRLVRARMASEACTAIAESLTSVCYSSAFFGGLLILLLCSPILEEICTFHSKDYVVAFGNPHNPVLEPSLLLSLFNPSPAGQDTKPADAVQKLMQRLCKLNCGGIGVDSDTVWNPSSTARAARLAVGQVLCLATKVAKNEIRNGFALVRPPGHHAEPGQAMGFCYFNSVAITALRLLRSQLVSRVLILDWDIHHGNGTKLAALQHPGLLYISIHRYDGGKFFPGTGAANEGPVSPKHGDLNLTSSSEGRSQLINIAWETPSASDVNSTVLSMLDAVDRREIWRQSCERQKLYRKTSSRLIVAGLHSPETSSSSVFSNQASVLHRDPTDLPVCHCRLDANEHPHNSTVQPCSVCLSHSIRSSIASSILSGSSFLPTSSGSTALEDCRTAGSNPDRPHAADPITPHRPLLGLSDAEYLAAMRCVVIPVGHEFQPDVILISAGFDAARGHGEALGGYSVSPGLFAWITRQCMSLANSRVVLALEGGYQPVVVSECITNCLNALLLPEPARKWIPYLGDGSAAVSNPMGTAPEAFLDAFHNASDWISKLELDRAPCPEAVSNLLATIRYQAKTGWQCLQNVCSHNVAMSFSEAIDLEQRVRVLPMDAGSHTREAESHYSCASPLTNGIAQLRMDQQ</sequence>
<evidence type="ECO:0000256" key="6">
    <source>
        <dbReference type="ARBA" id="ARBA00022853"/>
    </source>
</evidence>
<comment type="subcellular location">
    <subcellularLocation>
        <location evidence="1">Nucleus</location>
    </subcellularLocation>
</comment>
<keyword evidence="4" id="KW-0678">Repressor</keyword>
<dbReference type="InterPro" id="IPR000286">
    <property type="entry name" value="HDACs"/>
</dbReference>
<feature type="compositionally biased region" description="Low complexity" evidence="10">
    <location>
        <begin position="61"/>
        <end position="88"/>
    </location>
</feature>
<evidence type="ECO:0000256" key="8">
    <source>
        <dbReference type="ARBA" id="ARBA00023163"/>
    </source>
</evidence>
<evidence type="ECO:0000256" key="7">
    <source>
        <dbReference type="ARBA" id="ARBA00023015"/>
    </source>
</evidence>
<dbReference type="PANTHER" id="PTHR10625">
    <property type="entry name" value="HISTONE DEACETYLASE HDAC1-RELATED"/>
    <property type="match status" value="1"/>
</dbReference>
<dbReference type="SUPFAM" id="SSF52768">
    <property type="entry name" value="Arginase/deacetylase"/>
    <property type="match status" value="2"/>
</dbReference>
<proteinExistence type="inferred from homology"/>
<feature type="region of interest" description="Disordered" evidence="10">
    <location>
        <begin position="61"/>
        <end position="91"/>
    </location>
</feature>
<accession>A0A074ZLU8</accession>
<evidence type="ECO:0000256" key="2">
    <source>
        <dbReference type="ARBA" id="ARBA00007738"/>
    </source>
</evidence>
<dbReference type="InterPro" id="IPR023696">
    <property type="entry name" value="Ureohydrolase_dom_sf"/>
</dbReference>
<dbReference type="EC" id="3.5.1.98" evidence="3"/>
<keyword evidence="7" id="KW-0805">Transcription regulation</keyword>
<dbReference type="InterPro" id="IPR037138">
    <property type="entry name" value="His_deacetylse_dom_sf"/>
</dbReference>
<keyword evidence="13" id="KW-1185">Reference proteome</keyword>
<organism evidence="12 13">
    <name type="scientific">Opisthorchis viverrini</name>
    <name type="common">Southeast Asian liver fluke</name>
    <dbReference type="NCBI Taxonomy" id="6198"/>
    <lineage>
        <taxon>Eukaryota</taxon>
        <taxon>Metazoa</taxon>
        <taxon>Spiralia</taxon>
        <taxon>Lophotrochozoa</taxon>
        <taxon>Platyhelminthes</taxon>
        <taxon>Trematoda</taxon>
        <taxon>Digenea</taxon>
        <taxon>Opisthorchiida</taxon>
        <taxon>Opisthorchiata</taxon>
        <taxon>Opisthorchiidae</taxon>
        <taxon>Opisthorchis</taxon>
    </lineage>
</organism>
<dbReference type="PRINTS" id="PR01270">
    <property type="entry name" value="HDASUPER"/>
</dbReference>
<gene>
    <name evidence="12" type="ORF">T265_13667</name>
</gene>
<dbReference type="OrthoDB" id="424012at2759"/>
<dbReference type="CTD" id="20327834"/>
<keyword evidence="8" id="KW-0804">Transcription</keyword>
<keyword evidence="5" id="KW-0378">Hydrolase</keyword>